<protein>
    <submittedName>
        <fullName evidence="2">Uncharacterized protein</fullName>
    </submittedName>
</protein>
<keyword evidence="1" id="KW-0472">Membrane</keyword>
<evidence type="ECO:0000313" key="2">
    <source>
        <dbReference type="EMBL" id="SDH17286.1"/>
    </source>
</evidence>
<dbReference type="AlphaFoldDB" id="A0A1G8A8T8"/>
<dbReference type="EMBL" id="FNAN01000030">
    <property type="protein sequence ID" value="SDH17286.1"/>
    <property type="molecule type" value="Genomic_DNA"/>
</dbReference>
<keyword evidence="1" id="KW-0812">Transmembrane</keyword>
<evidence type="ECO:0000256" key="1">
    <source>
        <dbReference type="SAM" id="Phobius"/>
    </source>
</evidence>
<accession>A0A1G8A8T8</accession>
<dbReference type="RefSeq" id="WP_090157474.1">
    <property type="nucleotide sequence ID" value="NZ_FNAN01000030.1"/>
</dbReference>
<name>A0A1G8A8T8_9BACT</name>
<dbReference type="OrthoDB" id="958080at2"/>
<organism evidence="2 3">
    <name type="scientific">Dyadobacter soli</name>
    <dbReference type="NCBI Taxonomy" id="659014"/>
    <lineage>
        <taxon>Bacteria</taxon>
        <taxon>Pseudomonadati</taxon>
        <taxon>Bacteroidota</taxon>
        <taxon>Cytophagia</taxon>
        <taxon>Cytophagales</taxon>
        <taxon>Spirosomataceae</taxon>
        <taxon>Dyadobacter</taxon>
    </lineage>
</organism>
<dbReference type="STRING" id="659014.SAMN04487996_13019"/>
<reference evidence="3" key="1">
    <citation type="submission" date="2016-10" db="EMBL/GenBank/DDBJ databases">
        <authorList>
            <person name="Varghese N."/>
            <person name="Submissions S."/>
        </authorList>
    </citation>
    <scope>NUCLEOTIDE SEQUENCE [LARGE SCALE GENOMIC DNA]</scope>
    <source>
        <strain evidence="3">DSM 25329</strain>
    </source>
</reference>
<dbReference type="Proteomes" id="UP000198748">
    <property type="component" value="Unassembled WGS sequence"/>
</dbReference>
<gene>
    <name evidence="2" type="ORF">SAMN04487996_13019</name>
</gene>
<sequence length="134" mass="15711">MKTFTVLRGSQSFHLSRLFTIVILSVLIFAESCDQREINEYEPDSSCFTKEFLENEPWVQEELAWFQQPKMGSLRVAVYRYRGAYFLAFENSFLSGPASHIFNCSGQHLGDLQIHYNEFYDNIELMVVLLTEQY</sequence>
<proteinExistence type="predicted"/>
<evidence type="ECO:0000313" key="3">
    <source>
        <dbReference type="Proteomes" id="UP000198748"/>
    </source>
</evidence>
<keyword evidence="1" id="KW-1133">Transmembrane helix</keyword>
<feature type="transmembrane region" description="Helical" evidence="1">
    <location>
        <begin position="12"/>
        <end position="30"/>
    </location>
</feature>
<keyword evidence="3" id="KW-1185">Reference proteome</keyword>